<comment type="caution">
    <text evidence="9">The sequence shown here is derived from an EMBL/GenBank/DDBJ whole genome shotgun (WGS) entry which is preliminary data.</text>
</comment>
<dbReference type="SUPFAM" id="SSF103481">
    <property type="entry name" value="Multidrug resistance efflux transporter EmrE"/>
    <property type="match status" value="1"/>
</dbReference>
<feature type="transmembrane region" description="Helical" evidence="8">
    <location>
        <begin position="31"/>
        <end position="49"/>
    </location>
</feature>
<feature type="transmembrane region" description="Helical" evidence="8">
    <location>
        <begin position="237"/>
        <end position="255"/>
    </location>
</feature>
<protein>
    <submittedName>
        <fullName evidence="9">Sugar transport protein</fullName>
    </submittedName>
</protein>
<dbReference type="GO" id="GO:0015144">
    <property type="term" value="F:carbohydrate transmembrane transporter activity"/>
    <property type="evidence" value="ECO:0007669"/>
    <property type="project" value="InterPro"/>
</dbReference>
<feature type="transmembrane region" description="Helical" evidence="8">
    <location>
        <begin position="152"/>
        <end position="172"/>
    </location>
</feature>
<evidence type="ECO:0000256" key="2">
    <source>
        <dbReference type="ARBA" id="ARBA00006117"/>
    </source>
</evidence>
<dbReference type="Proteomes" id="UP000286288">
    <property type="component" value="Unassembled WGS sequence"/>
</dbReference>
<accession>A0A415EP22</accession>
<evidence type="ECO:0000256" key="4">
    <source>
        <dbReference type="ARBA" id="ARBA00022597"/>
    </source>
</evidence>
<keyword evidence="3" id="KW-0813">Transport</keyword>
<evidence type="ECO:0000313" key="10">
    <source>
        <dbReference type="Proteomes" id="UP000286288"/>
    </source>
</evidence>
<evidence type="ECO:0000256" key="7">
    <source>
        <dbReference type="ARBA" id="ARBA00023136"/>
    </source>
</evidence>
<evidence type="ECO:0000256" key="8">
    <source>
        <dbReference type="SAM" id="Phobius"/>
    </source>
</evidence>
<keyword evidence="5 8" id="KW-0812">Transmembrane</keyword>
<organism evidence="9 10">
    <name type="scientific">Enterococcus casseliflavus</name>
    <name type="common">Enterococcus flavescens</name>
    <dbReference type="NCBI Taxonomy" id="37734"/>
    <lineage>
        <taxon>Bacteria</taxon>
        <taxon>Bacillati</taxon>
        <taxon>Bacillota</taxon>
        <taxon>Bacilli</taxon>
        <taxon>Lactobacillales</taxon>
        <taxon>Enterococcaceae</taxon>
        <taxon>Enterococcus</taxon>
    </lineage>
</organism>
<dbReference type="Gene3D" id="1.10.3730.20">
    <property type="match status" value="1"/>
</dbReference>
<evidence type="ECO:0000256" key="5">
    <source>
        <dbReference type="ARBA" id="ARBA00022692"/>
    </source>
</evidence>
<gene>
    <name evidence="9" type="ORF">DW084_15430</name>
</gene>
<dbReference type="PANTHER" id="PTHR16119">
    <property type="entry name" value="TRANSMEMBRANE PROTEIN 144"/>
    <property type="match status" value="1"/>
</dbReference>
<keyword evidence="4 9" id="KW-0762">Sugar transport</keyword>
<evidence type="ECO:0000313" key="9">
    <source>
        <dbReference type="EMBL" id="RHK04804.1"/>
    </source>
</evidence>
<sequence>MMIFFYFLPAIGWGVMPLIAKLTRAKPINQLVGTTTAAVSVSLLFTFLIKPEFTNISVMIAFISGCFWAIGQYFQFYSFQFLPVSEAMPISNGTQLIGTTFVAAFFFQEWTNVSMWLIGSGGILLIVLGIWLTSWKEKQTLENQKRTNRKAVAFLLLSSAALTVYVVLPQAFQVSGSGILFPQAIGMWSASAVFAFSKQREIDWQQIRKNISTGIAWSMANISLFLMIPMLGVAKSFTFSQFAVLISMYGGLLVFKQKKKRKEFLLLSFGGACILGGILLIGFIK</sequence>
<dbReference type="InterPro" id="IPR010651">
    <property type="entry name" value="Sugar_transport"/>
</dbReference>
<comment type="similarity">
    <text evidence="2">Belongs to the GRP transporter (TC 2.A.7.5) family.</text>
</comment>
<keyword evidence="6 8" id="KW-1133">Transmembrane helix</keyword>
<dbReference type="EMBL" id="QRMZ01000025">
    <property type="protein sequence ID" value="RHK04804.1"/>
    <property type="molecule type" value="Genomic_DNA"/>
</dbReference>
<feature type="transmembrane region" description="Helical" evidence="8">
    <location>
        <begin position="209"/>
        <end position="231"/>
    </location>
</feature>
<name>A0A415EP22_ENTCA</name>
<feature type="transmembrane region" description="Helical" evidence="8">
    <location>
        <begin position="113"/>
        <end position="132"/>
    </location>
</feature>
<feature type="transmembrane region" description="Helical" evidence="8">
    <location>
        <begin position="264"/>
        <end position="284"/>
    </location>
</feature>
<comment type="subcellular location">
    <subcellularLocation>
        <location evidence="1">Cell membrane</location>
        <topology evidence="1">Multi-pass membrane protein</topology>
    </subcellularLocation>
</comment>
<reference evidence="9 10" key="1">
    <citation type="submission" date="2018-08" db="EMBL/GenBank/DDBJ databases">
        <title>A genome reference for cultivated species of the human gut microbiota.</title>
        <authorList>
            <person name="Zou Y."/>
            <person name="Xue W."/>
            <person name="Luo G."/>
        </authorList>
    </citation>
    <scope>NUCLEOTIDE SEQUENCE [LARGE SCALE GENOMIC DNA]</scope>
    <source>
        <strain evidence="9 10">AF48-16</strain>
    </source>
</reference>
<keyword evidence="7 8" id="KW-0472">Membrane</keyword>
<evidence type="ECO:0000256" key="6">
    <source>
        <dbReference type="ARBA" id="ARBA00022989"/>
    </source>
</evidence>
<dbReference type="CDD" id="cd23110">
    <property type="entry name" value="GRP"/>
    <property type="match status" value="1"/>
</dbReference>
<proteinExistence type="inferred from homology"/>
<dbReference type="Pfam" id="PF06800">
    <property type="entry name" value="Sugar_transport"/>
    <property type="match status" value="1"/>
</dbReference>
<evidence type="ECO:0000256" key="1">
    <source>
        <dbReference type="ARBA" id="ARBA00004651"/>
    </source>
</evidence>
<dbReference type="PANTHER" id="PTHR16119:SF17">
    <property type="entry name" value="TRANSMEMBRANE PROTEIN 144"/>
    <property type="match status" value="1"/>
</dbReference>
<dbReference type="GO" id="GO:0005886">
    <property type="term" value="C:plasma membrane"/>
    <property type="evidence" value="ECO:0007669"/>
    <property type="project" value="UniProtKB-SubCell"/>
</dbReference>
<feature type="transmembrane region" description="Helical" evidence="8">
    <location>
        <begin position="178"/>
        <end position="197"/>
    </location>
</feature>
<feature type="transmembrane region" description="Helical" evidence="8">
    <location>
        <begin position="55"/>
        <end position="75"/>
    </location>
</feature>
<dbReference type="InterPro" id="IPR037185">
    <property type="entry name" value="EmrE-like"/>
</dbReference>
<dbReference type="AlphaFoldDB" id="A0A415EP22"/>
<feature type="transmembrane region" description="Helical" evidence="8">
    <location>
        <begin position="6"/>
        <end position="24"/>
    </location>
</feature>
<evidence type="ECO:0000256" key="3">
    <source>
        <dbReference type="ARBA" id="ARBA00022448"/>
    </source>
</evidence>